<evidence type="ECO:0000256" key="6">
    <source>
        <dbReference type="ARBA" id="ARBA00023237"/>
    </source>
</evidence>
<dbReference type="Proteomes" id="UP000001235">
    <property type="component" value="Chromosome"/>
</dbReference>
<dbReference type="EMBL" id="CP002159">
    <property type="protein sequence ID" value="ADL54207.1"/>
    <property type="molecule type" value="Genomic_DNA"/>
</dbReference>
<dbReference type="Gene3D" id="3.30.1370.120">
    <property type="match status" value="1"/>
</dbReference>
<proteinExistence type="inferred from homology"/>
<dbReference type="Gene3D" id="3.30.1370.130">
    <property type="match status" value="1"/>
</dbReference>
<name>D9SIF0_GALCS</name>
<dbReference type="RefSeq" id="WP_013292150.1">
    <property type="nucleotide sequence ID" value="NC_014394.1"/>
</dbReference>
<dbReference type="InterPro" id="IPR038591">
    <property type="entry name" value="NolW-like_sf"/>
</dbReference>
<dbReference type="InterPro" id="IPR011662">
    <property type="entry name" value="Secretin/TonB_short_N"/>
</dbReference>
<comment type="similarity">
    <text evidence="7">Belongs to the bacterial secretin family.</text>
</comment>
<dbReference type="Gene3D" id="2.60.40.3500">
    <property type="match status" value="1"/>
</dbReference>
<dbReference type="Pfam" id="PF07660">
    <property type="entry name" value="STN"/>
    <property type="match status" value="1"/>
</dbReference>
<feature type="chain" id="PRO_5003128120" evidence="9">
    <location>
        <begin position="30"/>
        <end position="705"/>
    </location>
</feature>
<keyword evidence="12" id="KW-1185">Reference proteome</keyword>
<accession>D9SIF0</accession>
<dbReference type="GO" id="GO:0009279">
    <property type="term" value="C:cell outer membrane"/>
    <property type="evidence" value="ECO:0007669"/>
    <property type="project" value="UniProtKB-SubCell"/>
</dbReference>
<evidence type="ECO:0000256" key="9">
    <source>
        <dbReference type="SAM" id="SignalP"/>
    </source>
</evidence>
<organism evidence="11 12">
    <name type="scientific">Gallionella capsiferriformans (strain ES-2)</name>
    <name type="common">Gallionella ferruginea capsiferriformans (strain ES-2)</name>
    <dbReference type="NCBI Taxonomy" id="395494"/>
    <lineage>
        <taxon>Bacteria</taxon>
        <taxon>Pseudomonadati</taxon>
        <taxon>Pseudomonadota</taxon>
        <taxon>Betaproteobacteria</taxon>
        <taxon>Nitrosomonadales</taxon>
        <taxon>Gallionellaceae</taxon>
        <taxon>Gallionella</taxon>
    </lineage>
</organism>
<dbReference type="InterPro" id="IPR001775">
    <property type="entry name" value="GspD/PilQ"/>
</dbReference>
<evidence type="ECO:0000256" key="7">
    <source>
        <dbReference type="RuleBase" id="RU004003"/>
    </source>
</evidence>
<evidence type="ECO:0000313" key="12">
    <source>
        <dbReference type="Proteomes" id="UP000001235"/>
    </source>
</evidence>
<evidence type="ECO:0000256" key="1">
    <source>
        <dbReference type="ARBA" id="ARBA00004370"/>
    </source>
</evidence>
<dbReference type="HOGENOM" id="CLU_006756_0_2_4"/>
<dbReference type="Pfam" id="PF03958">
    <property type="entry name" value="Secretin_N"/>
    <property type="match status" value="1"/>
</dbReference>
<evidence type="ECO:0000256" key="2">
    <source>
        <dbReference type="ARBA" id="ARBA00022448"/>
    </source>
</evidence>
<dbReference type="AlphaFoldDB" id="D9SIF0"/>
<keyword evidence="2 8" id="KW-0813">Transport</keyword>
<feature type="domain" description="Secretin/TonB short N-terminal" evidence="10">
    <location>
        <begin position="301"/>
        <end position="349"/>
    </location>
</feature>
<evidence type="ECO:0000256" key="4">
    <source>
        <dbReference type="ARBA" id="ARBA00022927"/>
    </source>
</evidence>
<evidence type="ECO:0000256" key="3">
    <source>
        <dbReference type="ARBA" id="ARBA00022729"/>
    </source>
</evidence>
<keyword evidence="3 9" id="KW-0732">Signal</keyword>
<keyword evidence="4" id="KW-0653">Protein transport</keyword>
<dbReference type="InterPro" id="IPR021731">
    <property type="entry name" value="AMIN_dom"/>
</dbReference>
<dbReference type="Pfam" id="PF00263">
    <property type="entry name" value="Secretin"/>
    <property type="match status" value="1"/>
</dbReference>
<keyword evidence="6" id="KW-0998">Cell outer membrane</keyword>
<evidence type="ECO:0000256" key="5">
    <source>
        <dbReference type="ARBA" id="ARBA00023136"/>
    </source>
</evidence>
<dbReference type="Pfam" id="PF11741">
    <property type="entry name" value="AMIN"/>
    <property type="match status" value="2"/>
</dbReference>
<feature type="signal peptide" evidence="9">
    <location>
        <begin position="1"/>
        <end position="29"/>
    </location>
</feature>
<keyword evidence="5" id="KW-0472">Membrane</keyword>
<dbReference type="InterPro" id="IPR013355">
    <property type="entry name" value="Pilus_4_PilQ"/>
</dbReference>
<dbReference type="PANTHER" id="PTHR30604">
    <property type="entry name" value="PROTEIN TRANSPORT PROTEIN HOFQ"/>
    <property type="match status" value="1"/>
</dbReference>
<evidence type="ECO:0000259" key="10">
    <source>
        <dbReference type="SMART" id="SM00965"/>
    </source>
</evidence>
<reference evidence="11 12" key="1">
    <citation type="submission" date="2010-08" db="EMBL/GenBank/DDBJ databases">
        <title>Complete sequence of Gallionella capsiferriformans ES-2.</title>
        <authorList>
            <consortium name="US DOE Joint Genome Institute"/>
            <person name="Lucas S."/>
            <person name="Copeland A."/>
            <person name="Lapidus A."/>
            <person name="Cheng J.-F."/>
            <person name="Bruce D."/>
            <person name="Goodwin L."/>
            <person name="Pitluck S."/>
            <person name="Chertkov O."/>
            <person name="Davenport K.W."/>
            <person name="Detter J.C."/>
            <person name="Han C."/>
            <person name="Tapia R."/>
            <person name="Land M."/>
            <person name="Hauser L."/>
            <person name="Chang Y.-J."/>
            <person name="Jeffries C."/>
            <person name="Kyrpides N."/>
            <person name="Ivanova N."/>
            <person name="Mikhailova N."/>
            <person name="Shelobolina E.S."/>
            <person name="Picardal F."/>
            <person name="Roden E."/>
            <person name="Emerson D."/>
            <person name="Woyke T."/>
        </authorList>
    </citation>
    <scope>NUCLEOTIDE SEQUENCE [LARGE SCALE GENOMIC DNA]</scope>
    <source>
        <strain evidence="11 12">ES-2</strain>
    </source>
</reference>
<evidence type="ECO:0000313" key="11">
    <source>
        <dbReference type="EMBL" id="ADL54207.1"/>
    </source>
</evidence>
<dbReference type="Gene3D" id="2.60.40.3470">
    <property type="match status" value="1"/>
</dbReference>
<sequence precursor="true">MDMTRKIAVIAAKAAIVSLLMMFGQAAQAQNKITALSVSEAGPGLTVIKVEMAEALSNPPAGFTINVPPRIALDFPNTENALGRSAQDFSAGDLRSANIVQAGSRTRLVINLNQMLGYETRTDGKNILITLHAKQAAQAAPSATRFADARQTAQKHTVSAVDFRRGKNGEGRIQVDLSDSGVGIDIHRQGNKLIVDFMKANLPGKLQRKLDVVDFATPVQLVDTFAQGDNIRMVIEPKGIWEHAAYQTDNKFIVEVKPVIEDPNKLVKGVQAGYAGEKLTLNFQDISVREALNVIADFTELNMVISDTVAGNLTLRLKDVPWDQALDIILQSRGLAMRKNGNVIQVAPIGEIAASEKSDLTAKQDISELEELRTESFQLGYQTATAAAALLNGISAPGATAQGAAPAAAVPVAGAPNQAALARILSKRGSAMADVRTNTLFVKDTPSRLEEVRKLLKQIDVPVRQVMIEARFVSAGDSFARSLGGKLGYASPANAANGGAATTGAINGVNVNLPNSLAGTGGGLLLSLFNPAATKVLTLELNASETDGITKNIASPRVVTADKTKASIKSGVEIPYTIAGTVGSPPTTAFKTAALSLDVTPRITPDNNINMTLVASQDTVGALYSGVPSINSKMVTTEVLIENGGTVVVGGVFTQDVADTVNKVPLLGDIPVLGWMFKNKVKTDAKNELLIFITPKIMQDSMNLR</sequence>
<protein>
    <submittedName>
        <fullName evidence="11">Type IV pilus secretin PilQ</fullName>
    </submittedName>
</protein>
<dbReference type="SMART" id="SM00965">
    <property type="entry name" value="STN"/>
    <property type="match status" value="1"/>
</dbReference>
<comment type="subcellular location">
    <subcellularLocation>
        <location evidence="8">Cell outer membrane</location>
    </subcellularLocation>
    <subcellularLocation>
        <location evidence="1">Membrane</location>
    </subcellularLocation>
</comment>
<dbReference type="STRING" id="395494.Galf_0162"/>
<dbReference type="InterPro" id="IPR051808">
    <property type="entry name" value="Type_IV_pilus_biogenesis"/>
</dbReference>
<dbReference type="NCBIfam" id="TIGR02515">
    <property type="entry name" value="IV_pilus_PilQ"/>
    <property type="match status" value="1"/>
</dbReference>
<dbReference type="PRINTS" id="PR00811">
    <property type="entry name" value="BCTERIALGSPD"/>
</dbReference>
<evidence type="ECO:0000256" key="8">
    <source>
        <dbReference type="RuleBase" id="RU004004"/>
    </source>
</evidence>
<dbReference type="InterPro" id="IPR004846">
    <property type="entry name" value="T2SS/T3SS_dom"/>
</dbReference>
<dbReference type="InterPro" id="IPR005644">
    <property type="entry name" value="NolW-like"/>
</dbReference>
<dbReference type="PANTHER" id="PTHR30604:SF1">
    <property type="entry name" value="DNA UTILIZATION PROTEIN HOFQ"/>
    <property type="match status" value="1"/>
</dbReference>
<dbReference type="KEGG" id="gca:Galf_0162"/>
<dbReference type="GO" id="GO:0009306">
    <property type="term" value="P:protein secretion"/>
    <property type="evidence" value="ECO:0007669"/>
    <property type="project" value="InterPro"/>
</dbReference>
<dbReference type="eggNOG" id="COG4796">
    <property type="taxonomic scope" value="Bacteria"/>
</dbReference>
<gene>
    <name evidence="11" type="ordered locus">Galf_0162</name>
</gene>